<protein>
    <submittedName>
        <fullName evidence="1">Uncharacterized protein</fullName>
    </submittedName>
</protein>
<dbReference type="Proteomes" id="UP000031599">
    <property type="component" value="Unassembled WGS sequence"/>
</dbReference>
<dbReference type="RefSeq" id="WP_052552579.1">
    <property type="nucleotide sequence ID" value="NZ_JMCC02000062.1"/>
</dbReference>
<gene>
    <name evidence="1" type="ORF">DB30_06146</name>
</gene>
<sequence>MAGFVEVDGRRFEFGQAALELYHCESGEPDWNLELVRAAAVAGQQIWLASTVIANRSRLQEAAGSGRAGNAKPTRASDLYGMEFRIEGRDLDGMFEQLLGVAITTYPNGQDVCSASFVASPGSTDDALELVAAFEFDWDRYLDPPGASYPEPRAARLEFVATLVGLHANDLPG</sequence>
<dbReference type="AlphaFoldDB" id="A0A0C2D4D6"/>
<organism evidence="1 2">
    <name type="scientific">Enhygromyxa salina</name>
    <dbReference type="NCBI Taxonomy" id="215803"/>
    <lineage>
        <taxon>Bacteria</taxon>
        <taxon>Pseudomonadati</taxon>
        <taxon>Myxococcota</taxon>
        <taxon>Polyangia</taxon>
        <taxon>Nannocystales</taxon>
        <taxon>Nannocystaceae</taxon>
        <taxon>Enhygromyxa</taxon>
    </lineage>
</organism>
<dbReference type="EMBL" id="JMCC02000062">
    <property type="protein sequence ID" value="KIG14957.1"/>
    <property type="molecule type" value="Genomic_DNA"/>
</dbReference>
<name>A0A0C2D4D6_9BACT</name>
<comment type="caution">
    <text evidence="1">The sequence shown here is derived from an EMBL/GenBank/DDBJ whole genome shotgun (WGS) entry which is preliminary data.</text>
</comment>
<evidence type="ECO:0000313" key="2">
    <source>
        <dbReference type="Proteomes" id="UP000031599"/>
    </source>
</evidence>
<accession>A0A0C2D4D6</accession>
<reference evidence="1 2" key="1">
    <citation type="submission" date="2014-12" db="EMBL/GenBank/DDBJ databases">
        <title>Genome assembly of Enhygromyxa salina DSM 15201.</title>
        <authorList>
            <person name="Sharma G."/>
            <person name="Subramanian S."/>
        </authorList>
    </citation>
    <scope>NUCLEOTIDE SEQUENCE [LARGE SCALE GENOMIC DNA]</scope>
    <source>
        <strain evidence="1 2">DSM 15201</strain>
    </source>
</reference>
<proteinExistence type="predicted"/>
<evidence type="ECO:0000313" key="1">
    <source>
        <dbReference type="EMBL" id="KIG14957.1"/>
    </source>
</evidence>